<evidence type="ECO:0000313" key="2">
    <source>
        <dbReference type="Proteomes" id="UP000502831"/>
    </source>
</evidence>
<sequence>MTNTTPTSNILIYQSEDGNTKIETRLENETVWLNRNQLSDLFGRDVKTIGKHINNVFSDDKLEKTSVVANFATTAKDGKTYTVEYYNLDVIISVGYRVKSASGVKFRQWASKILKEYLINGYALNQKRLEQKGLQSLNDTIALLQDTISKSELELSEAKGLLDVILNYSRTWTLLQGYDEDSLHVNIVPKVAKFILDVDEAKDAVVQLKKELIKKGEATELFGHEKAGEFGGMVRNIYQTFGGVDLLPSVEEKAANLLYYIIKGHPFNDGNKRIGAFMFILFLSKNNMLYKKSGELKINDNALVALSLMTAKSDPKQKETIIHLIVNLLEG</sequence>
<dbReference type="Gene3D" id="1.20.120.1870">
    <property type="entry name" value="Fic/DOC protein, Fido domain"/>
    <property type="match status" value="1"/>
</dbReference>
<gene>
    <name evidence="1" type="ORF">FA584_13220</name>
</gene>
<dbReference type="SUPFAM" id="SSF140931">
    <property type="entry name" value="Fic-like"/>
    <property type="match status" value="1"/>
</dbReference>
<dbReference type="Pfam" id="PF02661">
    <property type="entry name" value="Fic"/>
    <property type="match status" value="1"/>
</dbReference>
<dbReference type="InterPro" id="IPR003812">
    <property type="entry name" value="Fido"/>
</dbReference>
<dbReference type="Pfam" id="PF13310">
    <property type="entry name" value="Virulence_RhuM"/>
    <property type="match status" value="1"/>
</dbReference>
<dbReference type="PANTHER" id="PTHR35810">
    <property type="entry name" value="CYTOPLASMIC PROTEIN-RELATED"/>
    <property type="match status" value="1"/>
</dbReference>
<dbReference type="InterPro" id="IPR036597">
    <property type="entry name" value="Fido-like_dom_sf"/>
</dbReference>
<evidence type="ECO:0000313" key="1">
    <source>
        <dbReference type="EMBL" id="QIR77103.1"/>
    </source>
</evidence>
<dbReference type="PANTHER" id="PTHR35810:SF1">
    <property type="entry name" value="CYTOPLASMIC PROTEIN"/>
    <property type="match status" value="1"/>
</dbReference>
<dbReference type="EMBL" id="CP039734">
    <property type="protein sequence ID" value="QIR77103.1"/>
    <property type="molecule type" value="Genomic_DNA"/>
</dbReference>
<accession>A0A6G9VVW9</accession>
<reference evidence="1 2" key="1">
    <citation type="journal article" date="2017" name="Environ. Sci. Technol.">
        <title>Organohalide Respiration with Chlorinated Ethenes under Low pH Conditions.</title>
        <authorList>
            <person name="Yang Y."/>
            <person name="Capiro N.L."/>
            <person name="Marcet T.F."/>
            <person name="Yan J."/>
            <person name="Pennell K.D."/>
            <person name="Loffler F.E."/>
        </authorList>
    </citation>
    <scope>NUCLEOTIDE SEQUENCE [LARGE SCALE GENOMIC DNA]</scope>
    <source>
        <strain evidence="1 2">ACSDCE</strain>
    </source>
</reference>
<dbReference type="InterPro" id="IPR053737">
    <property type="entry name" value="Type_II_TA_Toxin"/>
</dbReference>
<dbReference type="PROSITE" id="PS51459">
    <property type="entry name" value="FIDO"/>
    <property type="match status" value="1"/>
</dbReference>
<organism evidence="1 2">
    <name type="scientific">Sulfurospirillum diekertiae</name>
    <dbReference type="NCBI Taxonomy" id="1854492"/>
    <lineage>
        <taxon>Bacteria</taxon>
        <taxon>Pseudomonadati</taxon>
        <taxon>Campylobacterota</taxon>
        <taxon>Epsilonproteobacteria</taxon>
        <taxon>Campylobacterales</taxon>
        <taxon>Sulfurospirillaceae</taxon>
        <taxon>Sulfurospirillum</taxon>
    </lineage>
</organism>
<dbReference type="AlphaFoldDB" id="A0A6G9VVW9"/>
<name>A0A6G9VVW9_9BACT</name>
<proteinExistence type="predicted"/>
<protein>
    <submittedName>
        <fullName evidence="1">Virulence protein RhuM/Fic/DOC family protein</fullName>
    </submittedName>
</protein>
<dbReference type="Proteomes" id="UP000502831">
    <property type="component" value="Chromosome"/>
</dbReference>
<dbReference type="InterPro" id="IPR011204">
    <property type="entry name" value="Virulence_RhuM-like"/>
</dbReference>
<dbReference type="RefSeq" id="WP_167750517.1">
    <property type="nucleotide sequence ID" value="NZ_CP039734.2"/>
</dbReference>